<dbReference type="GO" id="GO:0030655">
    <property type="term" value="P:beta-lactam antibiotic catabolic process"/>
    <property type="evidence" value="ECO:0007669"/>
    <property type="project" value="InterPro"/>
</dbReference>
<proteinExistence type="inferred from homology"/>
<reference evidence="6" key="1">
    <citation type="submission" date="2023-07" db="EMBL/GenBank/DDBJ databases">
        <authorList>
            <person name="Pelsma A.J. K."/>
        </authorList>
    </citation>
    <scope>NUCLEOTIDE SEQUENCE</scope>
</reference>
<dbReference type="PROSITE" id="PS00146">
    <property type="entry name" value="BETA_LACTAMASE_A"/>
    <property type="match status" value="1"/>
</dbReference>
<evidence type="ECO:0000256" key="1">
    <source>
        <dbReference type="ARBA" id="ARBA00009009"/>
    </source>
</evidence>
<evidence type="ECO:0000259" key="5">
    <source>
        <dbReference type="Pfam" id="PF13354"/>
    </source>
</evidence>
<dbReference type="GO" id="GO:0046677">
    <property type="term" value="P:response to antibiotic"/>
    <property type="evidence" value="ECO:0007669"/>
    <property type="project" value="UniProtKB-KW"/>
</dbReference>
<dbReference type="InterPro" id="IPR000871">
    <property type="entry name" value="Beta-lactam_class-A"/>
</dbReference>
<dbReference type="InterPro" id="IPR023650">
    <property type="entry name" value="Beta-lactam_class-A_AS"/>
</dbReference>
<evidence type="ECO:0000256" key="2">
    <source>
        <dbReference type="ARBA" id="ARBA00012865"/>
    </source>
</evidence>
<dbReference type="AlphaFoldDB" id="A0AA48RAU5"/>
<dbReference type="PANTHER" id="PTHR35333">
    <property type="entry name" value="BETA-LACTAMASE"/>
    <property type="match status" value="1"/>
</dbReference>
<dbReference type="PRINTS" id="PR00118">
    <property type="entry name" value="BLACTAMASEA"/>
</dbReference>
<dbReference type="EMBL" id="OY288114">
    <property type="protein sequence ID" value="CAJ0869978.1"/>
    <property type="molecule type" value="Genomic_DNA"/>
</dbReference>
<dbReference type="InterPro" id="IPR045155">
    <property type="entry name" value="Beta-lactam_cat"/>
</dbReference>
<evidence type="ECO:0000256" key="3">
    <source>
        <dbReference type="ARBA" id="ARBA00022801"/>
    </source>
</evidence>
<keyword evidence="4" id="KW-0046">Antibiotic resistance</keyword>
<dbReference type="EC" id="3.5.2.6" evidence="2"/>
<accession>A0AA48RAU5</accession>
<protein>
    <recommendedName>
        <fullName evidence="2">beta-lactamase</fullName>
        <ecNumber evidence="2">3.5.2.6</ecNumber>
    </recommendedName>
</protein>
<dbReference type="PANTHER" id="PTHR35333:SF3">
    <property type="entry name" value="BETA-LACTAMASE-TYPE TRANSPEPTIDASE FOLD CONTAINING PROTEIN"/>
    <property type="match status" value="1"/>
</dbReference>
<evidence type="ECO:0000256" key="4">
    <source>
        <dbReference type="ARBA" id="ARBA00023251"/>
    </source>
</evidence>
<dbReference type="Pfam" id="PF13354">
    <property type="entry name" value="Beta-lactamase2"/>
    <property type="match status" value="1"/>
</dbReference>
<organism evidence="6">
    <name type="scientific">freshwater sediment metagenome</name>
    <dbReference type="NCBI Taxonomy" id="556182"/>
    <lineage>
        <taxon>unclassified sequences</taxon>
        <taxon>metagenomes</taxon>
        <taxon>ecological metagenomes</taxon>
    </lineage>
</organism>
<dbReference type="Gene3D" id="3.40.710.10">
    <property type="entry name" value="DD-peptidase/beta-lactamase superfamily"/>
    <property type="match status" value="1"/>
</dbReference>
<name>A0AA48RAU5_9ZZZZ</name>
<evidence type="ECO:0000313" key="6">
    <source>
        <dbReference type="EMBL" id="CAJ0869978.1"/>
    </source>
</evidence>
<comment type="similarity">
    <text evidence="1">Belongs to the class-A beta-lactamase family.</text>
</comment>
<gene>
    <name evidence="6" type="primary">penP</name>
    <name evidence="6" type="ORF">AMST5_02187</name>
</gene>
<dbReference type="GO" id="GO:0008800">
    <property type="term" value="F:beta-lactamase activity"/>
    <property type="evidence" value="ECO:0007669"/>
    <property type="project" value="UniProtKB-EC"/>
</dbReference>
<dbReference type="InterPro" id="IPR012338">
    <property type="entry name" value="Beta-lactam/transpept-like"/>
</dbReference>
<dbReference type="SUPFAM" id="SSF56601">
    <property type="entry name" value="beta-lactamase/transpeptidase-like"/>
    <property type="match status" value="1"/>
</dbReference>
<keyword evidence="3 6" id="KW-0378">Hydrolase</keyword>
<dbReference type="NCBIfam" id="NF033103">
    <property type="entry name" value="bla_class_A"/>
    <property type="match status" value="1"/>
</dbReference>
<sequence length="260" mass="27767">MDFSSNIAEIEKANGGRLGVCLIDTATNRRLSHRGDERFAMCSTHKALTAGFVLQRVDNGEESLDRRVSYDKSSLVAYSPATEKHVGEGMTIGALCVAAVTLSDNTAANLLLLTLGGPEGFTARARALGDGITRLDRIETKLNEATPDDPRDTTTPNAFADNLSKFAVGNALSVKSREQFAAWLIANRTGSKRLRAGLPPDWRVGDKTGSGEHGTGNDVAVIWPPGRAPLIVTAYYTESSGGDDVRAHVLAEVGRRVAML</sequence>
<feature type="domain" description="Beta-lactamase class A catalytic" evidence="5">
    <location>
        <begin position="19"/>
        <end position="235"/>
    </location>
</feature>